<dbReference type="Proteomes" id="UP000315295">
    <property type="component" value="Unassembled WGS sequence"/>
</dbReference>
<keyword evidence="1 3" id="KW-0732">Signal</keyword>
<feature type="region of interest" description="Disordered" evidence="2">
    <location>
        <begin position="165"/>
        <end position="184"/>
    </location>
</feature>
<name>A0A540LC54_MALBA</name>
<dbReference type="EMBL" id="VIEB01000654">
    <property type="protein sequence ID" value="TQD84058.1"/>
    <property type="molecule type" value="Genomic_DNA"/>
</dbReference>
<dbReference type="STRING" id="106549.A0A540LC54"/>
<evidence type="ECO:0000256" key="2">
    <source>
        <dbReference type="SAM" id="MobiDB-lite"/>
    </source>
</evidence>
<feature type="chain" id="PRO_5022243771" description="Pollen Ole e 1 allergen and extensin family protein" evidence="3">
    <location>
        <begin position="27"/>
        <end position="184"/>
    </location>
</feature>
<protein>
    <recommendedName>
        <fullName evidence="6">Pollen Ole e 1 allergen and extensin family protein</fullName>
    </recommendedName>
</protein>
<dbReference type="AlphaFoldDB" id="A0A540LC54"/>
<evidence type="ECO:0000313" key="4">
    <source>
        <dbReference type="EMBL" id="TQD84058.1"/>
    </source>
</evidence>
<sequence length="184" mass="20608">MRTMVVLIYAVVLIAMGCSSIHTAEASNYEEPKIKTIHVGGKVLCQDCTQGWNEWVHGARPIKGGKVSVTCMDDRNRAVFYGSDLTDEKGQFDLIMNKYTINGKEVKANRCSVRLVSCPDATCNVPTNFSRGRSGMKLNRPSFVYRDLVKYTLGPFYYTSPMCEKSDTTHPDQSNNGRGSWPNY</sequence>
<evidence type="ECO:0000256" key="1">
    <source>
        <dbReference type="ARBA" id="ARBA00022729"/>
    </source>
</evidence>
<accession>A0A540LC54</accession>
<dbReference type="PROSITE" id="PS51257">
    <property type="entry name" value="PROKAR_LIPOPROTEIN"/>
    <property type="match status" value="1"/>
</dbReference>
<dbReference type="Pfam" id="PF01190">
    <property type="entry name" value="Pollen_Ole_e_1"/>
    <property type="match status" value="1"/>
</dbReference>
<gene>
    <name evidence="4" type="ORF">C1H46_030380</name>
</gene>
<feature type="compositionally biased region" description="Polar residues" evidence="2">
    <location>
        <begin position="171"/>
        <end position="184"/>
    </location>
</feature>
<keyword evidence="5" id="KW-1185">Reference proteome</keyword>
<organism evidence="4 5">
    <name type="scientific">Malus baccata</name>
    <name type="common">Siberian crab apple</name>
    <name type="synonym">Pyrus baccata</name>
    <dbReference type="NCBI Taxonomy" id="106549"/>
    <lineage>
        <taxon>Eukaryota</taxon>
        <taxon>Viridiplantae</taxon>
        <taxon>Streptophyta</taxon>
        <taxon>Embryophyta</taxon>
        <taxon>Tracheophyta</taxon>
        <taxon>Spermatophyta</taxon>
        <taxon>Magnoliopsida</taxon>
        <taxon>eudicotyledons</taxon>
        <taxon>Gunneridae</taxon>
        <taxon>Pentapetalae</taxon>
        <taxon>rosids</taxon>
        <taxon>fabids</taxon>
        <taxon>Rosales</taxon>
        <taxon>Rosaceae</taxon>
        <taxon>Amygdaloideae</taxon>
        <taxon>Maleae</taxon>
        <taxon>Malus</taxon>
    </lineage>
</organism>
<evidence type="ECO:0000313" key="5">
    <source>
        <dbReference type="Proteomes" id="UP000315295"/>
    </source>
</evidence>
<feature type="signal peptide" evidence="3">
    <location>
        <begin position="1"/>
        <end position="26"/>
    </location>
</feature>
<reference evidence="4 5" key="1">
    <citation type="journal article" date="2019" name="G3 (Bethesda)">
        <title>Sequencing of a Wild Apple (Malus baccata) Genome Unravels the Differences Between Cultivated and Wild Apple Species Regarding Disease Resistance and Cold Tolerance.</title>
        <authorList>
            <person name="Chen X."/>
        </authorList>
    </citation>
    <scope>NUCLEOTIDE SEQUENCE [LARGE SCALE GENOMIC DNA]</scope>
    <source>
        <strain evidence="5">cv. Shandingzi</strain>
        <tissue evidence="4">Leaves</tissue>
    </source>
</reference>
<dbReference type="PANTHER" id="PTHR33470">
    <property type="entry name" value="OS01G0164075 PROTEIN"/>
    <property type="match status" value="1"/>
</dbReference>
<evidence type="ECO:0000256" key="3">
    <source>
        <dbReference type="SAM" id="SignalP"/>
    </source>
</evidence>
<dbReference type="GO" id="GO:0071944">
    <property type="term" value="C:cell periphery"/>
    <property type="evidence" value="ECO:0007669"/>
    <property type="project" value="TreeGrafter"/>
</dbReference>
<dbReference type="PANTHER" id="PTHR33470:SF29">
    <property type="entry name" value="POLLEN OLE E 1 ALLERGEN AND EXTENSIN FAMILY PROTEIN"/>
    <property type="match status" value="1"/>
</dbReference>
<comment type="caution">
    <text evidence="4">The sequence shown here is derived from an EMBL/GenBank/DDBJ whole genome shotgun (WGS) entry which is preliminary data.</text>
</comment>
<proteinExistence type="predicted"/>
<evidence type="ECO:0008006" key="6">
    <source>
        <dbReference type="Google" id="ProtNLM"/>
    </source>
</evidence>